<name>K1JTZ2_9BURK</name>
<dbReference type="AlphaFoldDB" id="K1JTZ2"/>
<protein>
    <submittedName>
        <fullName evidence="1">Uncharacterized protein</fullName>
    </submittedName>
</protein>
<gene>
    <name evidence="1" type="ORF">HMPREF9465_01252</name>
</gene>
<comment type="caution">
    <text evidence="1">The sequence shown here is derived from an EMBL/GenBank/DDBJ whole genome shotgun (WGS) entry which is preliminary data.</text>
</comment>
<evidence type="ECO:0000313" key="1">
    <source>
        <dbReference type="EMBL" id="EKB31147.1"/>
    </source>
</evidence>
<keyword evidence="2" id="KW-1185">Reference proteome</keyword>
<reference evidence="1 2" key="1">
    <citation type="submission" date="2012-05" db="EMBL/GenBank/DDBJ databases">
        <title>The Genome Sequence of Sutterella wadsworthensis 2_1_59BFAA.</title>
        <authorList>
            <consortium name="The Broad Institute Genome Sequencing Platform"/>
            <person name="Earl A."/>
            <person name="Ward D."/>
            <person name="Feldgarden M."/>
            <person name="Gevers D."/>
            <person name="Daigneault M."/>
            <person name="Strauss J."/>
            <person name="Allen-Vercoe E."/>
            <person name="Walker B."/>
            <person name="Young S.K."/>
            <person name="Zeng Q."/>
            <person name="Gargeya S."/>
            <person name="Fitzgerald M."/>
            <person name="Haas B."/>
            <person name="Abouelleil A."/>
            <person name="Alvarado L."/>
            <person name="Arachchi H.M."/>
            <person name="Berlin A.M."/>
            <person name="Chapman S.B."/>
            <person name="Goldberg J."/>
            <person name="Griggs A."/>
            <person name="Gujja S."/>
            <person name="Hansen M."/>
            <person name="Howarth C."/>
            <person name="Imamovic A."/>
            <person name="Larimer J."/>
            <person name="McCowen C."/>
            <person name="Montmayeur A."/>
            <person name="Murphy C."/>
            <person name="Neiman D."/>
            <person name="Pearson M."/>
            <person name="Priest M."/>
            <person name="Roberts A."/>
            <person name="Saif S."/>
            <person name="Shea T."/>
            <person name="Sisk P."/>
            <person name="Sykes S."/>
            <person name="Wortman J."/>
            <person name="Nusbaum C."/>
            <person name="Birren B."/>
        </authorList>
    </citation>
    <scope>NUCLEOTIDE SEQUENCE [LARGE SCALE GENOMIC DNA]</scope>
    <source>
        <strain evidence="1 2">2_1_59BFAA</strain>
    </source>
</reference>
<sequence length="34" mass="4110">MEEVDSVIRDLSYFVGALKDYRSIRIQMMKEKEE</sequence>
<dbReference type="EMBL" id="ADMG01000031">
    <property type="protein sequence ID" value="EKB31147.1"/>
    <property type="molecule type" value="Genomic_DNA"/>
</dbReference>
<dbReference type="Proteomes" id="UP000005835">
    <property type="component" value="Unassembled WGS sequence"/>
</dbReference>
<dbReference type="HOGENOM" id="CLU_3376469_0_0_4"/>
<dbReference type="STRING" id="742823.HMPREF9465_01252"/>
<accession>K1JTZ2</accession>
<evidence type="ECO:0000313" key="2">
    <source>
        <dbReference type="Proteomes" id="UP000005835"/>
    </source>
</evidence>
<proteinExistence type="predicted"/>
<organism evidence="1 2">
    <name type="scientific">Sutterella wadsworthensis 2_1_59BFAA</name>
    <dbReference type="NCBI Taxonomy" id="742823"/>
    <lineage>
        <taxon>Bacteria</taxon>
        <taxon>Pseudomonadati</taxon>
        <taxon>Pseudomonadota</taxon>
        <taxon>Betaproteobacteria</taxon>
        <taxon>Burkholderiales</taxon>
        <taxon>Sutterellaceae</taxon>
        <taxon>Sutterella</taxon>
    </lineage>
</organism>